<sequence>MGTGVEHKTRPARIRRRRFIFIPLAFLCILAIGLGYLFATAEAKPSVQLGAPGEVPGGIAMITGVVPVELDGWQSPSPVAALQQGVQKGAHRVRIEVQFTAMEPGGLRLDPAGFIVDGLGSGRPGPLWSSPESTLVDEGESVSATMVFELPNKAIALVLEGPTGSRLSLGKEHHSGG</sequence>
<dbReference type="Proteomes" id="UP001296993">
    <property type="component" value="Unassembled WGS sequence"/>
</dbReference>
<evidence type="ECO:0000256" key="1">
    <source>
        <dbReference type="SAM" id="Phobius"/>
    </source>
</evidence>
<keyword evidence="1" id="KW-0812">Transmembrane</keyword>
<protein>
    <recommendedName>
        <fullName evidence="4">DUF4352 domain-containing protein</fullName>
    </recommendedName>
</protein>
<evidence type="ECO:0008006" key="4">
    <source>
        <dbReference type="Google" id="ProtNLM"/>
    </source>
</evidence>
<keyword evidence="1" id="KW-0472">Membrane</keyword>
<gene>
    <name evidence="2" type="ORF">JOF47_004071</name>
</gene>
<organism evidence="2 3">
    <name type="scientific">Paeniglutamicibacter kerguelensis</name>
    <dbReference type="NCBI Taxonomy" id="254788"/>
    <lineage>
        <taxon>Bacteria</taxon>
        <taxon>Bacillati</taxon>
        <taxon>Actinomycetota</taxon>
        <taxon>Actinomycetes</taxon>
        <taxon>Micrococcales</taxon>
        <taxon>Micrococcaceae</taxon>
        <taxon>Paeniglutamicibacter</taxon>
    </lineage>
</organism>
<keyword evidence="3" id="KW-1185">Reference proteome</keyword>
<keyword evidence="1" id="KW-1133">Transmembrane helix</keyword>
<accession>A0ABS4XJ50</accession>
<evidence type="ECO:0000313" key="2">
    <source>
        <dbReference type="EMBL" id="MBP2388498.1"/>
    </source>
</evidence>
<dbReference type="RefSeq" id="WP_210002157.1">
    <property type="nucleotide sequence ID" value="NZ_BAAAJY010000004.1"/>
</dbReference>
<dbReference type="EMBL" id="JAGIOF010000004">
    <property type="protein sequence ID" value="MBP2388498.1"/>
    <property type="molecule type" value="Genomic_DNA"/>
</dbReference>
<reference evidence="2 3" key="1">
    <citation type="submission" date="2021-03" db="EMBL/GenBank/DDBJ databases">
        <title>Sequencing the genomes of 1000 actinobacteria strains.</title>
        <authorList>
            <person name="Klenk H.-P."/>
        </authorList>
    </citation>
    <scope>NUCLEOTIDE SEQUENCE [LARGE SCALE GENOMIC DNA]</scope>
    <source>
        <strain evidence="2 3">DSM 15797</strain>
    </source>
</reference>
<feature type="transmembrane region" description="Helical" evidence="1">
    <location>
        <begin position="20"/>
        <end position="39"/>
    </location>
</feature>
<proteinExistence type="predicted"/>
<comment type="caution">
    <text evidence="2">The sequence shown here is derived from an EMBL/GenBank/DDBJ whole genome shotgun (WGS) entry which is preliminary data.</text>
</comment>
<evidence type="ECO:0000313" key="3">
    <source>
        <dbReference type="Proteomes" id="UP001296993"/>
    </source>
</evidence>
<name>A0ABS4XJ50_9MICC</name>